<organism evidence="10">
    <name type="scientific">Psilocybe cubensis</name>
    <name type="common">Psychedelic mushroom</name>
    <name type="synonym">Stropharia cubensis</name>
    <dbReference type="NCBI Taxonomy" id="181762"/>
    <lineage>
        <taxon>Eukaryota</taxon>
        <taxon>Fungi</taxon>
        <taxon>Dikarya</taxon>
        <taxon>Basidiomycota</taxon>
        <taxon>Agaricomycotina</taxon>
        <taxon>Agaricomycetes</taxon>
        <taxon>Agaricomycetidae</taxon>
        <taxon>Agaricales</taxon>
        <taxon>Agaricineae</taxon>
        <taxon>Strophariaceae</taxon>
        <taxon>Psilocybe</taxon>
    </lineage>
</organism>
<evidence type="ECO:0000256" key="5">
    <source>
        <dbReference type="ARBA" id="ARBA00022552"/>
    </source>
</evidence>
<comment type="caution">
    <text evidence="10">The sequence shown here is derived from an EMBL/GenBank/DDBJ whole genome shotgun (WGS) entry which is preliminary data.</text>
</comment>
<evidence type="ECO:0000256" key="9">
    <source>
        <dbReference type="SAM" id="MobiDB-lite"/>
    </source>
</evidence>
<dbReference type="PANTHER" id="PTHR33911">
    <property type="entry name" value="RRNA-PROCESSING PROTEIN EFG1"/>
    <property type="match status" value="1"/>
</dbReference>
<dbReference type="AlphaFoldDB" id="A0A8H7Y3P8"/>
<keyword evidence="6 8" id="KW-0175">Coiled coil</keyword>
<feature type="compositionally biased region" description="Basic and acidic residues" evidence="9">
    <location>
        <begin position="173"/>
        <end position="194"/>
    </location>
</feature>
<keyword evidence="7" id="KW-0539">Nucleus</keyword>
<evidence type="ECO:0000313" key="10">
    <source>
        <dbReference type="EMBL" id="KAG5173036.1"/>
    </source>
</evidence>
<feature type="coiled-coil region" evidence="8">
    <location>
        <begin position="67"/>
        <end position="129"/>
    </location>
</feature>
<evidence type="ECO:0000256" key="8">
    <source>
        <dbReference type="SAM" id="Coils"/>
    </source>
</evidence>
<keyword evidence="5" id="KW-0698">rRNA processing</keyword>
<comment type="subcellular location">
    <subcellularLocation>
        <location evidence="1">Nucleus</location>
        <location evidence="1">Nucleolus</location>
    </subcellularLocation>
</comment>
<feature type="compositionally biased region" description="Low complexity" evidence="9">
    <location>
        <begin position="7"/>
        <end position="19"/>
    </location>
</feature>
<feature type="compositionally biased region" description="Acidic residues" evidence="9">
    <location>
        <begin position="235"/>
        <end position="251"/>
    </location>
</feature>
<evidence type="ECO:0000256" key="1">
    <source>
        <dbReference type="ARBA" id="ARBA00004604"/>
    </source>
</evidence>
<feature type="region of interest" description="Disordered" evidence="9">
    <location>
        <begin position="168"/>
        <end position="251"/>
    </location>
</feature>
<dbReference type="InterPro" id="IPR019310">
    <property type="entry name" value="Efg1"/>
</dbReference>
<dbReference type="OrthoDB" id="47732at2759"/>
<comment type="similarity">
    <text evidence="2">Belongs to the EFG1 family.</text>
</comment>
<evidence type="ECO:0000256" key="2">
    <source>
        <dbReference type="ARBA" id="ARBA00006916"/>
    </source>
</evidence>
<evidence type="ECO:0000256" key="7">
    <source>
        <dbReference type="ARBA" id="ARBA00023242"/>
    </source>
</evidence>
<evidence type="ECO:0000256" key="3">
    <source>
        <dbReference type="ARBA" id="ARBA00018689"/>
    </source>
</evidence>
<reference evidence="10" key="1">
    <citation type="submission" date="2021-02" db="EMBL/GenBank/DDBJ databases">
        <title>Psilocybe cubensis genome.</title>
        <authorList>
            <person name="Mckernan K.J."/>
            <person name="Crawford S."/>
            <person name="Trippe A."/>
            <person name="Kane L.T."/>
            <person name="Mclaughlin S."/>
        </authorList>
    </citation>
    <scope>NUCLEOTIDE SEQUENCE [LARGE SCALE GENOMIC DNA]</scope>
    <source>
        <strain evidence="10">MGC-MH-2018</strain>
    </source>
</reference>
<accession>A0A8H7Y3P8</accession>
<name>A0A8H7Y3P8_PSICU</name>
<evidence type="ECO:0000256" key="6">
    <source>
        <dbReference type="ARBA" id="ARBA00023054"/>
    </source>
</evidence>
<dbReference type="GO" id="GO:0005730">
    <property type="term" value="C:nucleolus"/>
    <property type="evidence" value="ECO:0007669"/>
    <property type="project" value="UniProtKB-SubCell"/>
</dbReference>
<proteinExistence type="inferred from homology"/>
<dbReference type="Pfam" id="PF10153">
    <property type="entry name" value="Efg1"/>
    <property type="match status" value="1"/>
</dbReference>
<gene>
    <name evidence="10" type="ORF">JR316_002541</name>
</gene>
<dbReference type="EMBL" id="JAFIQS010000002">
    <property type="protein sequence ID" value="KAG5173036.1"/>
    <property type="molecule type" value="Genomic_DNA"/>
</dbReference>
<protein>
    <recommendedName>
        <fullName evidence="3">rRNA-processing protein EFG1</fullName>
    </recommendedName>
    <alternativeName>
        <fullName evidence="4">rRNA-processing protein efg1</fullName>
    </alternativeName>
</protein>
<feature type="region of interest" description="Disordered" evidence="9">
    <location>
        <begin position="1"/>
        <end position="44"/>
    </location>
</feature>
<evidence type="ECO:0000256" key="4">
    <source>
        <dbReference type="ARBA" id="ARBA00019827"/>
    </source>
</evidence>
<dbReference type="GO" id="GO:0030688">
    <property type="term" value="C:preribosome, small subunit precursor"/>
    <property type="evidence" value="ECO:0007669"/>
    <property type="project" value="TreeGrafter"/>
</dbReference>
<dbReference type="GO" id="GO:0000462">
    <property type="term" value="P:maturation of SSU-rRNA from tricistronic rRNA transcript (SSU-rRNA, 5.8S rRNA, LSU-rRNA)"/>
    <property type="evidence" value="ECO:0007669"/>
    <property type="project" value="TreeGrafter"/>
</dbReference>
<dbReference type="InterPro" id="IPR050786">
    <property type="entry name" value="EFG1_rRNA-proc"/>
</dbReference>
<sequence length="251" mass="28765">MPPTRTSNKNAEASSSSSKPDAKSKRQYQRRTQEHDSNAVPGVQKVKAALRQARRLLAKDKLAADVRVETERRIKALEAELNQAEAAKKERAFAVRYHKIKFFERQKVTRKLRQTKKGLEAASNDAEKKKLSSELQDLRVDLNYILHYPKMKKYISLFPPEVRKGEAVSAASEAEKKKTDKERAEVRKWIREQMEQGDLPGEPEIELGSQHGKSRAQKWPQEKNAASAPSMSKEEVEERDEFFDDDDEDSS</sequence>
<dbReference type="PANTHER" id="PTHR33911:SF1">
    <property type="entry name" value="RRNA-PROCESSING PROTEIN EFG1"/>
    <property type="match status" value="1"/>
</dbReference>